<dbReference type="RefSeq" id="WP_046762916.1">
    <property type="nucleotide sequence ID" value="NZ_LBIC01000003.1"/>
</dbReference>
<reference evidence="2 3" key="1">
    <citation type="submission" date="2015-04" db="EMBL/GenBank/DDBJ databases">
        <title>Genome sequence of aromatic hydrocarbons-degrading Sphingobium chungbukense DJ77.</title>
        <authorList>
            <person name="Kim Y.-C."/>
            <person name="Chae J.-C."/>
        </authorList>
    </citation>
    <scope>NUCLEOTIDE SEQUENCE [LARGE SCALE GENOMIC DNA]</scope>
    <source>
        <strain evidence="2 3">DJ77</strain>
    </source>
</reference>
<dbReference type="STRING" id="56193.YP76_07140"/>
<dbReference type="SUPFAM" id="SSF53955">
    <property type="entry name" value="Lysozyme-like"/>
    <property type="match status" value="1"/>
</dbReference>
<dbReference type="GO" id="GO:0004568">
    <property type="term" value="F:chitinase activity"/>
    <property type="evidence" value="ECO:0007669"/>
    <property type="project" value="InterPro"/>
</dbReference>
<feature type="domain" description="Glycoside hydrolase family 19 catalytic" evidence="1">
    <location>
        <begin position="61"/>
        <end position="155"/>
    </location>
</feature>
<dbReference type="InterPro" id="IPR023346">
    <property type="entry name" value="Lysozyme-like_dom_sf"/>
</dbReference>
<dbReference type="Gene3D" id="1.10.530.10">
    <property type="match status" value="1"/>
</dbReference>
<dbReference type="PANTHER" id="PTHR34408">
    <property type="entry name" value="FAMILY PROTEIN, PUTATIVE-RELATED"/>
    <property type="match status" value="1"/>
</dbReference>
<dbReference type="AlphaFoldDB" id="A0A0M3AS85"/>
<dbReference type="PATRIC" id="fig|56193.3.peg.1479"/>
<comment type="caution">
    <text evidence="2">The sequence shown here is derived from an EMBL/GenBank/DDBJ whole genome shotgun (WGS) entry which is preliminary data.</text>
</comment>
<dbReference type="EMBL" id="LBIC01000003">
    <property type="protein sequence ID" value="KKW92700.1"/>
    <property type="molecule type" value="Genomic_DNA"/>
</dbReference>
<name>A0A0M3AS85_9SPHN</name>
<keyword evidence="3" id="KW-1185">Reference proteome</keyword>
<keyword evidence="2" id="KW-0378">Hydrolase</keyword>
<dbReference type="Proteomes" id="UP000033874">
    <property type="component" value="Unassembled WGS sequence"/>
</dbReference>
<gene>
    <name evidence="2" type="ORF">YP76_07140</name>
</gene>
<dbReference type="GO" id="GO:0016998">
    <property type="term" value="P:cell wall macromolecule catabolic process"/>
    <property type="evidence" value="ECO:0007669"/>
    <property type="project" value="InterPro"/>
</dbReference>
<protein>
    <submittedName>
        <fullName evidence="2">Glycoside hydrolase</fullName>
    </submittedName>
</protein>
<sequence length="198" mass="21617">MTDWKPLQRNLGVTATGIVDRGTLRALFQRLGADTGRAVELGISANVHFRSYGLLDNGLRLAHFLAQVAHESGGFRYMEEIWGPTEAQKRYEGRKDLGNTVKGDGSLFRGRGPIQITGRANYEEYGNAIGLWLTDKPTLAAIPAIGLHIACEYWKRKGLNAWADADDALTITKKINGGVNGLADRQSRLAIIKGVIGI</sequence>
<dbReference type="InterPro" id="IPR000726">
    <property type="entry name" value="Glyco_hydro_19_cat"/>
</dbReference>
<dbReference type="GO" id="GO:0006032">
    <property type="term" value="P:chitin catabolic process"/>
    <property type="evidence" value="ECO:0007669"/>
    <property type="project" value="InterPro"/>
</dbReference>
<organism evidence="2 3">
    <name type="scientific">Sphingobium chungbukense</name>
    <dbReference type="NCBI Taxonomy" id="56193"/>
    <lineage>
        <taxon>Bacteria</taxon>
        <taxon>Pseudomonadati</taxon>
        <taxon>Pseudomonadota</taxon>
        <taxon>Alphaproteobacteria</taxon>
        <taxon>Sphingomonadales</taxon>
        <taxon>Sphingomonadaceae</taxon>
        <taxon>Sphingobium</taxon>
    </lineage>
</organism>
<proteinExistence type="predicted"/>
<accession>A0A0M3AS85</accession>
<evidence type="ECO:0000259" key="1">
    <source>
        <dbReference type="Pfam" id="PF00182"/>
    </source>
</evidence>
<evidence type="ECO:0000313" key="3">
    <source>
        <dbReference type="Proteomes" id="UP000033874"/>
    </source>
</evidence>
<dbReference type="Pfam" id="PF00182">
    <property type="entry name" value="Glyco_hydro_19"/>
    <property type="match status" value="1"/>
</dbReference>
<evidence type="ECO:0000313" key="2">
    <source>
        <dbReference type="EMBL" id="KKW92700.1"/>
    </source>
</evidence>
<dbReference type="PANTHER" id="PTHR34408:SF1">
    <property type="entry name" value="GLYCOSYL HYDROLASE FAMILY 19 DOMAIN-CONTAINING PROTEIN HI_1415"/>
    <property type="match status" value="1"/>
</dbReference>
<dbReference type="InterPro" id="IPR052354">
    <property type="entry name" value="Cell_Wall_Dynamics_Protein"/>
</dbReference>